<dbReference type="Gene3D" id="1.20.120.1630">
    <property type="match status" value="1"/>
</dbReference>
<dbReference type="RefSeq" id="WP_166096983.1">
    <property type="nucleotide sequence ID" value="NZ_CP096255.1"/>
</dbReference>
<dbReference type="GO" id="GO:0012505">
    <property type="term" value="C:endomembrane system"/>
    <property type="evidence" value="ECO:0007669"/>
    <property type="project" value="UniProtKB-SubCell"/>
</dbReference>
<sequence>MPRTAAVIGTAIFFLFAPCVVAGVVPWWISRWEFRLPFLGVELTRFVGAALILAGLAGLVDSFARFALQGLGTPAPIAPTQHLVVTGLYRYVRNPIYVAVAAVIFGQALLFGDWGLFAYGAVVWLAFHLFVVGYEEPTLKRSFGAEYEAFCINVPRWIPRLTRLIRQRAPERLASVV</sequence>
<reference evidence="5 6" key="1">
    <citation type="journal article" date="2017" name="Syst. Appl. Microbiol.">
        <title>Soybeans inoculated with root zone soils of Canadian native legumes harbour diverse and novel Bradyrhizobium spp. that possess agricultural potential.</title>
        <authorList>
            <person name="Bromfield E.S.P."/>
            <person name="Cloutier S."/>
            <person name="Tambong J.T."/>
            <person name="Tran Thi T.V."/>
        </authorList>
    </citation>
    <scope>NUCLEOTIDE SEQUENCE [LARGE SCALE GENOMIC DNA]</scope>
    <source>
        <strain evidence="5 6">1S5</strain>
    </source>
</reference>
<dbReference type="AlphaFoldDB" id="A0A8T5VHM9"/>
<evidence type="ECO:0000313" key="6">
    <source>
        <dbReference type="Proteomes" id="UP000551709"/>
    </source>
</evidence>
<evidence type="ECO:0000256" key="4">
    <source>
        <dbReference type="ARBA" id="ARBA00023136"/>
    </source>
</evidence>
<dbReference type="EMBL" id="CP096255">
    <property type="protein sequence ID" value="UPT91529.1"/>
    <property type="molecule type" value="Genomic_DNA"/>
</dbReference>
<dbReference type="Pfam" id="PF04191">
    <property type="entry name" value="PEMT"/>
    <property type="match status" value="1"/>
</dbReference>
<proteinExistence type="predicted"/>
<organism evidence="5 6">
    <name type="scientific">Bradyrhizobium barranii subsp. apii</name>
    <dbReference type="NCBI Taxonomy" id="2819348"/>
    <lineage>
        <taxon>Bacteria</taxon>
        <taxon>Pseudomonadati</taxon>
        <taxon>Pseudomonadota</taxon>
        <taxon>Alphaproteobacteria</taxon>
        <taxon>Hyphomicrobiales</taxon>
        <taxon>Nitrobacteraceae</taxon>
        <taxon>Bradyrhizobium</taxon>
        <taxon>Bradyrhizobium barranii</taxon>
    </lineage>
</organism>
<dbReference type="InterPro" id="IPR007318">
    <property type="entry name" value="Phopholipid_MeTrfase"/>
</dbReference>
<gene>
    <name evidence="5" type="ORF">HAP41_0000022935</name>
</gene>
<keyword evidence="2" id="KW-0812">Transmembrane</keyword>
<protein>
    <submittedName>
        <fullName evidence="5">Isoprenylcysteine carboxylmethyltransferase family protein</fullName>
    </submittedName>
</protein>
<evidence type="ECO:0000256" key="2">
    <source>
        <dbReference type="ARBA" id="ARBA00022692"/>
    </source>
</evidence>
<accession>A0A8T5VHM9</accession>
<dbReference type="Proteomes" id="UP000551709">
    <property type="component" value="Chromosome"/>
</dbReference>
<keyword evidence="4" id="KW-0472">Membrane</keyword>
<evidence type="ECO:0000313" key="5">
    <source>
        <dbReference type="EMBL" id="UPT91529.1"/>
    </source>
</evidence>
<comment type="subcellular location">
    <subcellularLocation>
        <location evidence="1">Endomembrane system</location>
        <topology evidence="1">Multi-pass membrane protein</topology>
    </subcellularLocation>
</comment>
<keyword evidence="3" id="KW-1133">Transmembrane helix</keyword>
<evidence type="ECO:0000256" key="3">
    <source>
        <dbReference type="ARBA" id="ARBA00022989"/>
    </source>
</evidence>
<evidence type="ECO:0000256" key="1">
    <source>
        <dbReference type="ARBA" id="ARBA00004127"/>
    </source>
</evidence>
<name>A0A8T5VHM9_9BRAD</name>